<organism evidence="2">
    <name type="scientific">Roseihalotalea indica</name>
    <dbReference type="NCBI Taxonomy" id="2867963"/>
    <lineage>
        <taxon>Bacteria</taxon>
        <taxon>Pseudomonadati</taxon>
        <taxon>Bacteroidota</taxon>
        <taxon>Cytophagia</taxon>
        <taxon>Cytophagales</taxon>
        <taxon>Catalimonadaceae</taxon>
        <taxon>Roseihalotalea</taxon>
    </lineage>
</organism>
<feature type="transmembrane region" description="Helical" evidence="1">
    <location>
        <begin position="40"/>
        <end position="60"/>
    </location>
</feature>
<sequence length="138" mass="15445">MIVAGLIKFLIGFIGLTTTIIYLISFAFKRNSRSLKKAGIVFGSTVTVIIVITLMELSLYPVNQKKDQLVLTAFREAPIGAYWLGLYIKGDTILLKATSEKGFYNGDTLNYFLIKGQDLVEMENTEIRGLKITMNKLN</sequence>
<gene>
    <name evidence="2" type="ORF">K4G66_06195</name>
</gene>
<dbReference type="AlphaFoldDB" id="A0AA49JFA7"/>
<name>A0AA49JFA7_9BACT</name>
<reference evidence="2" key="2">
    <citation type="journal article" date="2024" name="Antonie Van Leeuwenhoek">
        <title>Roseihalotalea indica gen. nov., sp. nov., a halophilic Bacteroidetes from mesopelagic Southwest Indian Ocean with higher carbohydrate metabolic potential.</title>
        <authorList>
            <person name="Chen B."/>
            <person name="Zhang M."/>
            <person name="Lin D."/>
            <person name="Ye J."/>
            <person name="Tang K."/>
        </authorList>
    </citation>
    <scope>NUCLEOTIDE SEQUENCE</scope>
    <source>
        <strain evidence="2">TK19036</strain>
    </source>
</reference>
<accession>A0AA49JFA7</accession>
<evidence type="ECO:0000256" key="1">
    <source>
        <dbReference type="SAM" id="Phobius"/>
    </source>
</evidence>
<keyword evidence="1" id="KW-0812">Transmembrane</keyword>
<dbReference type="EMBL" id="CP120682">
    <property type="protein sequence ID" value="WKN38291.1"/>
    <property type="molecule type" value="Genomic_DNA"/>
</dbReference>
<protein>
    <submittedName>
        <fullName evidence="2">Uncharacterized protein</fullName>
    </submittedName>
</protein>
<keyword evidence="1" id="KW-0472">Membrane</keyword>
<evidence type="ECO:0000313" key="2">
    <source>
        <dbReference type="EMBL" id="WKN38291.1"/>
    </source>
</evidence>
<feature type="transmembrane region" description="Helical" evidence="1">
    <location>
        <begin position="6"/>
        <end position="28"/>
    </location>
</feature>
<keyword evidence="1" id="KW-1133">Transmembrane helix</keyword>
<proteinExistence type="predicted"/>
<reference evidence="2" key="1">
    <citation type="journal article" date="2023" name="Comput. Struct. Biotechnol. J.">
        <title>Discovery of a novel marine Bacteroidetes with a rich repertoire of carbohydrate-active enzymes.</title>
        <authorList>
            <person name="Chen B."/>
            <person name="Liu G."/>
            <person name="Chen Q."/>
            <person name="Wang H."/>
            <person name="Liu L."/>
            <person name="Tang K."/>
        </authorList>
    </citation>
    <scope>NUCLEOTIDE SEQUENCE</scope>
    <source>
        <strain evidence="2">TK19036</strain>
    </source>
</reference>